<evidence type="ECO:0000256" key="11">
    <source>
        <dbReference type="SAM" id="Phobius"/>
    </source>
</evidence>
<evidence type="ECO:0000256" key="1">
    <source>
        <dbReference type="ARBA" id="ARBA00004251"/>
    </source>
</evidence>
<feature type="chain" id="PRO_5035291593" description="Leucine-rich repeat-containing N-terminal plant-type domain-containing protein" evidence="12">
    <location>
        <begin position="36"/>
        <end position="1043"/>
    </location>
</feature>
<accession>A0A8J4QCR9</accession>
<keyword evidence="6 12" id="KW-0732">Signal</keyword>
<proteinExistence type="inferred from homology"/>
<keyword evidence="10" id="KW-0325">Glycoprotein</keyword>
<evidence type="ECO:0000256" key="4">
    <source>
        <dbReference type="ARBA" id="ARBA00022614"/>
    </source>
</evidence>
<dbReference type="GO" id="GO:0005886">
    <property type="term" value="C:plasma membrane"/>
    <property type="evidence" value="ECO:0007669"/>
    <property type="project" value="UniProtKB-SubCell"/>
</dbReference>
<dbReference type="InterPro" id="IPR003591">
    <property type="entry name" value="Leu-rich_rpt_typical-subtyp"/>
</dbReference>
<evidence type="ECO:0000313" key="15">
    <source>
        <dbReference type="Proteomes" id="UP000737018"/>
    </source>
</evidence>
<keyword evidence="15" id="KW-1185">Reference proteome</keyword>
<dbReference type="FunFam" id="3.80.10.10:FF:000095">
    <property type="entry name" value="LRR receptor-like serine/threonine-protein kinase GSO1"/>
    <property type="match status" value="2"/>
</dbReference>
<dbReference type="AlphaFoldDB" id="A0A8J4QCR9"/>
<keyword evidence="4" id="KW-0433">Leucine-rich repeat</keyword>
<feature type="domain" description="Leucine-rich repeat-containing N-terminal plant-type" evidence="13">
    <location>
        <begin position="38"/>
        <end position="82"/>
    </location>
</feature>
<keyword evidence="9 11" id="KW-0472">Membrane</keyword>
<dbReference type="Pfam" id="PF13855">
    <property type="entry name" value="LRR_8"/>
    <property type="match status" value="1"/>
</dbReference>
<dbReference type="PANTHER" id="PTHR48062:SF52">
    <property type="entry name" value="RECEPTOR-LIKE PROTEIN 8-RELATED"/>
    <property type="match status" value="1"/>
</dbReference>
<evidence type="ECO:0000259" key="13">
    <source>
        <dbReference type="Pfam" id="PF08263"/>
    </source>
</evidence>
<dbReference type="FunFam" id="3.80.10.10:FF:000213">
    <property type="entry name" value="Tyrosine-sulfated glycopeptide receptor 1"/>
    <property type="match status" value="1"/>
</dbReference>
<dbReference type="InterPro" id="IPR051502">
    <property type="entry name" value="RLP_Defense_Trigger"/>
</dbReference>
<dbReference type="Pfam" id="PF00560">
    <property type="entry name" value="LRR_1"/>
    <property type="match status" value="8"/>
</dbReference>
<evidence type="ECO:0000256" key="8">
    <source>
        <dbReference type="ARBA" id="ARBA00022989"/>
    </source>
</evidence>
<dbReference type="SUPFAM" id="SSF52047">
    <property type="entry name" value="RNI-like"/>
    <property type="match status" value="2"/>
</dbReference>
<dbReference type="PROSITE" id="PS51450">
    <property type="entry name" value="LRR"/>
    <property type="match status" value="2"/>
</dbReference>
<dbReference type="EMBL" id="JRKL02005024">
    <property type="protein sequence ID" value="KAF3951270.1"/>
    <property type="molecule type" value="Genomic_DNA"/>
</dbReference>
<dbReference type="InterPro" id="IPR001611">
    <property type="entry name" value="Leu-rich_rpt"/>
</dbReference>
<name>A0A8J4QCR9_9ROSI</name>
<keyword evidence="7" id="KW-0677">Repeat</keyword>
<comment type="similarity">
    <text evidence="2">Belongs to the RLP family.</text>
</comment>
<dbReference type="PRINTS" id="PR00019">
    <property type="entry name" value="LEURICHRPT"/>
</dbReference>
<dbReference type="InterPro" id="IPR032675">
    <property type="entry name" value="LRR_dom_sf"/>
</dbReference>
<reference evidence="14" key="1">
    <citation type="submission" date="2020-03" db="EMBL/GenBank/DDBJ databases">
        <title>Castanea mollissima Vanexum genome sequencing.</title>
        <authorList>
            <person name="Staton M."/>
        </authorList>
    </citation>
    <scope>NUCLEOTIDE SEQUENCE</scope>
    <source>
        <tissue evidence="14">Leaf</tissue>
    </source>
</reference>
<evidence type="ECO:0000256" key="7">
    <source>
        <dbReference type="ARBA" id="ARBA00022737"/>
    </source>
</evidence>
<evidence type="ECO:0000256" key="10">
    <source>
        <dbReference type="ARBA" id="ARBA00023180"/>
    </source>
</evidence>
<feature type="transmembrane region" description="Helical" evidence="11">
    <location>
        <begin position="983"/>
        <end position="1007"/>
    </location>
</feature>
<evidence type="ECO:0000256" key="2">
    <source>
        <dbReference type="ARBA" id="ARBA00009592"/>
    </source>
</evidence>
<dbReference type="Gene3D" id="3.80.10.10">
    <property type="entry name" value="Ribonuclease Inhibitor"/>
    <property type="match status" value="4"/>
</dbReference>
<evidence type="ECO:0000313" key="14">
    <source>
        <dbReference type="EMBL" id="KAF3951270.1"/>
    </source>
</evidence>
<dbReference type="Proteomes" id="UP000737018">
    <property type="component" value="Unassembled WGS sequence"/>
</dbReference>
<comment type="subcellular location">
    <subcellularLocation>
        <location evidence="1">Cell membrane</location>
        <topology evidence="1">Single-pass type I membrane protein</topology>
    </subcellularLocation>
</comment>
<keyword evidence="5 11" id="KW-0812">Transmembrane</keyword>
<evidence type="ECO:0000256" key="9">
    <source>
        <dbReference type="ARBA" id="ARBA00023136"/>
    </source>
</evidence>
<evidence type="ECO:0000256" key="5">
    <source>
        <dbReference type="ARBA" id="ARBA00022692"/>
    </source>
</evidence>
<dbReference type="SMART" id="SM00369">
    <property type="entry name" value="LRR_TYP"/>
    <property type="match status" value="10"/>
</dbReference>
<keyword evidence="3" id="KW-1003">Cell membrane</keyword>
<dbReference type="InterPro" id="IPR013210">
    <property type="entry name" value="LRR_N_plant-typ"/>
</dbReference>
<sequence>MKLGVSQSYLSMEWPLVKFLLWALLLFVQIHEHIACIEDERIGLLELKAFLKSKTNHTELLLPTWVNDTKSECCSWELVRCNTTTGHVIKLTLSSINQEQNYEDTWYINMSLFQPFKELRNLDLSNNKIAGWLGNEESNCLSKMSKLAHLNLSWNNFDKDILRILGALPVLKSLDLSNNQMEGTLPSHESNCLSKMSKLAHLNLSENYFDKEIIRFLGVLPVLKSLDLSYNYMGGPLSSHELVNLNNLEVLILKGSGLNGSLPFKDMANFSSLKVLDLSANSFTGSITPYIGAPSLKALSLSSNRLNGTIAIREMCALKKLEELDLSFNDFEGSLPACLTNLTSLRLLDISYNRFSGNLSLSPVATWTSLEYIDLSYNLFEGLFSFSLFANHSKLKVIQLFSDNKKLDIETENPNWDPSFQLKVLLLSNCSLNNPTGNIPKFLFDQHELEVIDISHNNLNGSFPIWLLENNTRLQMLSLRSNSFAGQFHLPSYRSMDLRWLDVSDNNLDGQLQENIGKIIPKLEYLNLSRNYFVGDLPSSVGDMSNLHKLDLSFNNFSGEVTMELVANCTGLEILRLSNNNFHGEIFSKRFNQSLLSLELNNNYFRGTLPVVRLNVLFLDISNNHMTGIIPVWIVNNNTIPLWNVKLSNNFFEGKIPCGQFSTLDLSYNFLSGSLPSCLNLENARHLLLQGNYLTGSLPKAVFNSPNLVTFDIRDNSFSGNIPKEIGGLSNLRVLLLSGNQFSGMIPKQLCWLKKIGKMDLSRNFFSGTIPYCFYNITFGKLGASEFVYVMYSFGWIPGFSLPYKSLLNKDSQIEGTSFGFHISIKIKFLTKYRSNLYQGLILDMMSTLDLSFNKLTGEIPPDLGQLSSIFALNLSHNQINGPIPKTFSNLTQLESLDLSHNNLSGEIPSVLTDLTFLAVFTVAHNNLSGKVPDMKKQFSTFGESSYEGNPFLCGAPLKKSCSPPSPQKSSEASHGKWYEVDLLAFFTSFLVSCIIFFLGVVSVLYINSHWRKRCFNLVEDRMYLCYYFALNTLKGLTNHMRH</sequence>
<dbReference type="OrthoDB" id="4691307at2759"/>
<evidence type="ECO:0000256" key="12">
    <source>
        <dbReference type="SAM" id="SignalP"/>
    </source>
</evidence>
<organism evidence="14 15">
    <name type="scientific">Castanea mollissima</name>
    <name type="common">Chinese chestnut</name>
    <dbReference type="NCBI Taxonomy" id="60419"/>
    <lineage>
        <taxon>Eukaryota</taxon>
        <taxon>Viridiplantae</taxon>
        <taxon>Streptophyta</taxon>
        <taxon>Embryophyta</taxon>
        <taxon>Tracheophyta</taxon>
        <taxon>Spermatophyta</taxon>
        <taxon>Magnoliopsida</taxon>
        <taxon>eudicotyledons</taxon>
        <taxon>Gunneridae</taxon>
        <taxon>Pentapetalae</taxon>
        <taxon>rosids</taxon>
        <taxon>fabids</taxon>
        <taxon>Fagales</taxon>
        <taxon>Fagaceae</taxon>
        <taxon>Castanea</taxon>
    </lineage>
</organism>
<keyword evidence="8 11" id="KW-1133">Transmembrane helix</keyword>
<evidence type="ECO:0000256" key="3">
    <source>
        <dbReference type="ARBA" id="ARBA00022475"/>
    </source>
</evidence>
<dbReference type="SUPFAM" id="SSF52058">
    <property type="entry name" value="L domain-like"/>
    <property type="match status" value="1"/>
</dbReference>
<gene>
    <name evidence="14" type="ORF">CMV_023058</name>
</gene>
<dbReference type="Pfam" id="PF08263">
    <property type="entry name" value="LRRNT_2"/>
    <property type="match status" value="1"/>
</dbReference>
<comment type="caution">
    <text evidence="14">The sequence shown here is derived from an EMBL/GenBank/DDBJ whole genome shotgun (WGS) entry which is preliminary data.</text>
</comment>
<evidence type="ECO:0000256" key="6">
    <source>
        <dbReference type="ARBA" id="ARBA00022729"/>
    </source>
</evidence>
<protein>
    <recommendedName>
        <fullName evidence="13">Leucine-rich repeat-containing N-terminal plant-type domain-containing protein</fullName>
    </recommendedName>
</protein>
<feature type="signal peptide" evidence="12">
    <location>
        <begin position="1"/>
        <end position="35"/>
    </location>
</feature>
<dbReference type="PANTHER" id="PTHR48062">
    <property type="entry name" value="RECEPTOR-LIKE PROTEIN 14"/>
    <property type="match status" value="1"/>
</dbReference>